<evidence type="ECO:0000313" key="3">
    <source>
        <dbReference type="Proteomes" id="UP001283361"/>
    </source>
</evidence>
<comment type="caution">
    <text evidence="2">The sequence shown here is derived from an EMBL/GenBank/DDBJ whole genome shotgun (WGS) entry which is preliminary data.</text>
</comment>
<dbReference type="EMBL" id="JAWDGP010004075">
    <property type="protein sequence ID" value="KAK3768035.1"/>
    <property type="molecule type" value="Genomic_DNA"/>
</dbReference>
<sequence>MEKETFIYFLVLLLCGTNLKQATANQGHLCQEKAAIFHNLTRHLTSVLAEKDNRNPLICAKLAGHVSHALYTKQTCPDLPLVKNSTFLNTVALMKSDFDKRCDAEQYAITVHPCSPAMVDYLVQNCNRHIDKVQFSMPRLEVCDISKDFIACHENSLIECHQTSLFDKYHIAEALQVTRDSLDFMCDESLANEPWENGPDHRRSIRSLEHPADSDCPQEIKNGASVPEFCSQEKERIFPDITLGSGYGDICRVFHFMYTCATELFEKCANSTPEKDKSYFLDHFPLVYNKYGCTFNF</sequence>
<feature type="signal peptide" evidence="1">
    <location>
        <begin position="1"/>
        <end position="24"/>
    </location>
</feature>
<dbReference type="AlphaFoldDB" id="A0AAE0ZEV6"/>
<accession>A0AAE0ZEV6</accession>
<keyword evidence="1" id="KW-0732">Signal</keyword>
<organism evidence="2 3">
    <name type="scientific">Elysia crispata</name>
    <name type="common">lettuce slug</name>
    <dbReference type="NCBI Taxonomy" id="231223"/>
    <lineage>
        <taxon>Eukaryota</taxon>
        <taxon>Metazoa</taxon>
        <taxon>Spiralia</taxon>
        <taxon>Lophotrochozoa</taxon>
        <taxon>Mollusca</taxon>
        <taxon>Gastropoda</taxon>
        <taxon>Heterobranchia</taxon>
        <taxon>Euthyneura</taxon>
        <taxon>Panpulmonata</taxon>
        <taxon>Sacoglossa</taxon>
        <taxon>Placobranchoidea</taxon>
        <taxon>Plakobranchidae</taxon>
        <taxon>Elysia</taxon>
    </lineage>
</organism>
<dbReference type="Proteomes" id="UP001283361">
    <property type="component" value="Unassembled WGS sequence"/>
</dbReference>
<proteinExistence type="predicted"/>
<feature type="chain" id="PRO_5041947280" evidence="1">
    <location>
        <begin position="25"/>
        <end position="297"/>
    </location>
</feature>
<keyword evidence="3" id="KW-1185">Reference proteome</keyword>
<reference evidence="2" key="1">
    <citation type="journal article" date="2023" name="G3 (Bethesda)">
        <title>A reference genome for the long-term kleptoplast-retaining sea slug Elysia crispata morphotype clarki.</title>
        <authorList>
            <person name="Eastman K.E."/>
            <person name="Pendleton A.L."/>
            <person name="Shaikh M.A."/>
            <person name="Suttiyut T."/>
            <person name="Ogas R."/>
            <person name="Tomko P."/>
            <person name="Gavelis G."/>
            <person name="Widhalm J.R."/>
            <person name="Wisecaver J.H."/>
        </authorList>
    </citation>
    <scope>NUCLEOTIDE SEQUENCE</scope>
    <source>
        <strain evidence="2">ECLA1</strain>
    </source>
</reference>
<evidence type="ECO:0000313" key="2">
    <source>
        <dbReference type="EMBL" id="KAK3768035.1"/>
    </source>
</evidence>
<protein>
    <submittedName>
        <fullName evidence="2">Uncharacterized protein</fullName>
    </submittedName>
</protein>
<name>A0AAE0ZEV6_9GAST</name>
<gene>
    <name evidence="2" type="ORF">RRG08_045855</name>
</gene>
<evidence type="ECO:0000256" key="1">
    <source>
        <dbReference type="SAM" id="SignalP"/>
    </source>
</evidence>